<organism evidence="2">
    <name type="scientific">Sesamum latifolium</name>
    <dbReference type="NCBI Taxonomy" id="2727402"/>
    <lineage>
        <taxon>Eukaryota</taxon>
        <taxon>Viridiplantae</taxon>
        <taxon>Streptophyta</taxon>
        <taxon>Embryophyta</taxon>
        <taxon>Tracheophyta</taxon>
        <taxon>Spermatophyta</taxon>
        <taxon>Magnoliopsida</taxon>
        <taxon>eudicotyledons</taxon>
        <taxon>Gunneridae</taxon>
        <taxon>Pentapetalae</taxon>
        <taxon>asterids</taxon>
        <taxon>lamiids</taxon>
        <taxon>Lamiales</taxon>
        <taxon>Pedaliaceae</taxon>
        <taxon>Sesamum</taxon>
    </lineage>
</organism>
<proteinExistence type="predicted"/>
<protein>
    <submittedName>
        <fullName evidence="2">Uncharacterized protein</fullName>
    </submittedName>
</protein>
<feature type="compositionally biased region" description="Basic and acidic residues" evidence="1">
    <location>
        <begin position="102"/>
        <end position="118"/>
    </location>
</feature>
<feature type="region of interest" description="Disordered" evidence="1">
    <location>
        <begin position="101"/>
        <end position="134"/>
    </location>
</feature>
<evidence type="ECO:0000256" key="1">
    <source>
        <dbReference type="SAM" id="MobiDB-lite"/>
    </source>
</evidence>
<reference evidence="2" key="2">
    <citation type="journal article" date="2024" name="Plant">
        <title>Genomic evolution and insights into agronomic trait innovations of Sesamum species.</title>
        <authorList>
            <person name="Miao H."/>
            <person name="Wang L."/>
            <person name="Qu L."/>
            <person name="Liu H."/>
            <person name="Sun Y."/>
            <person name="Le M."/>
            <person name="Wang Q."/>
            <person name="Wei S."/>
            <person name="Zheng Y."/>
            <person name="Lin W."/>
            <person name="Duan Y."/>
            <person name="Cao H."/>
            <person name="Xiong S."/>
            <person name="Wang X."/>
            <person name="Wei L."/>
            <person name="Li C."/>
            <person name="Ma Q."/>
            <person name="Ju M."/>
            <person name="Zhao R."/>
            <person name="Li G."/>
            <person name="Mu C."/>
            <person name="Tian Q."/>
            <person name="Mei H."/>
            <person name="Zhang T."/>
            <person name="Gao T."/>
            <person name="Zhang H."/>
        </authorList>
    </citation>
    <scope>NUCLEOTIDE SEQUENCE</scope>
    <source>
        <strain evidence="2">KEN1</strain>
    </source>
</reference>
<accession>A0AAW2VAQ8</accession>
<sequence>MPAVVIQELDETVAPAISDVVQEVGSRLVDGQTEAHTIVVGLTAPSTHDALPGCVANTSDWNFFQLAIGTEQQDFAPTGAGAIQVDDFAVSRMMACHRRGRSMGDELESHSTSSDREMVASPPRRVVTRSRRYQRSTRRSGHMLILASVLG</sequence>
<gene>
    <name evidence="2" type="ORF">Slati_2859700</name>
</gene>
<dbReference type="EMBL" id="JACGWN010000010">
    <property type="protein sequence ID" value="KAL0426849.1"/>
    <property type="molecule type" value="Genomic_DNA"/>
</dbReference>
<name>A0AAW2VAQ8_9LAMI</name>
<comment type="caution">
    <text evidence="2">The sequence shown here is derived from an EMBL/GenBank/DDBJ whole genome shotgun (WGS) entry which is preliminary data.</text>
</comment>
<dbReference type="AlphaFoldDB" id="A0AAW2VAQ8"/>
<reference evidence="2" key="1">
    <citation type="submission" date="2020-06" db="EMBL/GenBank/DDBJ databases">
        <authorList>
            <person name="Li T."/>
            <person name="Hu X."/>
            <person name="Zhang T."/>
            <person name="Song X."/>
            <person name="Zhang H."/>
            <person name="Dai N."/>
            <person name="Sheng W."/>
            <person name="Hou X."/>
            <person name="Wei L."/>
        </authorList>
    </citation>
    <scope>NUCLEOTIDE SEQUENCE</scope>
    <source>
        <strain evidence="2">KEN1</strain>
        <tissue evidence="2">Leaf</tissue>
    </source>
</reference>
<evidence type="ECO:0000313" key="2">
    <source>
        <dbReference type="EMBL" id="KAL0426849.1"/>
    </source>
</evidence>